<feature type="short sequence motif" description="GXGXXG" evidence="3">
    <location>
        <begin position="12"/>
        <end position="17"/>
    </location>
</feature>
<dbReference type="PROSITE" id="PS51635">
    <property type="entry name" value="PNPLA"/>
    <property type="match status" value="1"/>
</dbReference>
<organism evidence="5 6">
    <name type="scientific">Ambispora leptoticha</name>
    <dbReference type="NCBI Taxonomy" id="144679"/>
    <lineage>
        <taxon>Eukaryota</taxon>
        <taxon>Fungi</taxon>
        <taxon>Fungi incertae sedis</taxon>
        <taxon>Mucoromycota</taxon>
        <taxon>Glomeromycotina</taxon>
        <taxon>Glomeromycetes</taxon>
        <taxon>Archaeosporales</taxon>
        <taxon>Ambisporaceae</taxon>
        <taxon>Ambispora</taxon>
    </lineage>
</organism>
<comment type="caution">
    <text evidence="3">Lacks conserved residue(s) required for the propagation of feature annotation.</text>
</comment>
<dbReference type="GO" id="GO:0047372">
    <property type="term" value="F:monoacylglycerol lipase activity"/>
    <property type="evidence" value="ECO:0007669"/>
    <property type="project" value="TreeGrafter"/>
</dbReference>
<feature type="domain" description="PNPLA" evidence="4">
    <location>
        <begin position="8"/>
        <end position="180"/>
    </location>
</feature>
<dbReference type="SUPFAM" id="SSF52151">
    <property type="entry name" value="FabD/lysophospholipase-like"/>
    <property type="match status" value="1"/>
</dbReference>
<proteinExistence type="inferred from homology"/>
<sequence length="180" mass="19961">MADTKWILSIDGGGIRGLIPALVLAEVEKRVTGEMKKYRKDADIRIADLFDVIAGTSTGSILALGLACAENGRPKYTADYVVDIYKTRGAEVFPNYSYFSWLESLAGIETDVEQEIETKEESKKETKHDINETIAGTLLNMIIPPSFKLRRPSYSPDGIEKLLGDKFGDLKLKDTVNEVL</sequence>
<gene>
    <name evidence="5" type="ORF">ALEPTO_LOCUS13224</name>
</gene>
<reference evidence="5" key="1">
    <citation type="submission" date="2021-06" db="EMBL/GenBank/DDBJ databases">
        <authorList>
            <person name="Kallberg Y."/>
            <person name="Tangrot J."/>
            <person name="Rosling A."/>
        </authorList>
    </citation>
    <scope>NUCLEOTIDE SEQUENCE</scope>
    <source>
        <strain evidence="5">FL130A</strain>
    </source>
</reference>
<keyword evidence="6" id="KW-1185">Reference proteome</keyword>
<feature type="short sequence motif" description="GXSXG" evidence="3">
    <location>
        <begin position="55"/>
        <end position="59"/>
    </location>
</feature>
<dbReference type="InterPro" id="IPR016035">
    <property type="entry name" value="Acyl_Trfase/lysoPLipase"/>
</dbReference>
<dbReference type="OrthoDB" id="1658288at2759"/>
<dbReference type="PANTHER" id="PTHR32176">
    <property type="entry name" value="XYLOSE ISOMERASE"/>
    <property type="match status" value="1"/>
</dbReference>
<dbReference type="AlphaFoldDB" id="A0A9N9ITC5"/>
<name>A0A9N9ITC5_9GLOM</name>
<evidence type="ECO:0000256" key="3">
    <source>
        <dbReference type="PROSITE-ProRule" id="PRU01161"/>
    </source>
</evidence>
<comment type="caution">
    <text evidence="5">The sequence shown here is derived from an EMBL/GenBank/DDBJ whole genome shotgun (WGS) entry which is preliminary data.</text>
</comment>
<evidence type="ECO:0000313" key="6">
    <source>
        <dbReference type="Proteomes" id="UP000789508"/>
    </source>
</evidence>
<dbReference type="InterPro" id="IPR002641">
    <property type="entry name" value="PNPLA_dom"/>
</dbReference>
<dbReference type="Proteomes" id="UP000789508">
    <property type="component" value="Unassembled WGS sequence"/>
</dbReference>
<dbReference type="GO" id="GO:0004620">
    <property type="term" value="F:phospholipase activity"/>
    <property type="evidence" value="ECO:0007669"/>
    <property type="project" value="TreeGrafter"/>
</dbReference>
<keyword evidence="2" id="KW-0443">Lipid metabolism</keyword>
<dbReference type="EMBL" id="CAJVPS010039447">
    <property type="protein sequence ID" value="CAG8748902.1"/>
    <property type="molecule type" value="Genomic_DNA"/>
</dbReference>
<comment type="similarity">
    <text evidence="1">Belongs to the patatin family.</text>
</comment>
<dbReference type="Gene3D" id="3.40.1090.10">
    <property type="entry name" value="Cytosolic phospholipase A2 catalytic domain"/>
    <property type="match status" value="1"/>
</dbReference>
<dbReference type="Pfam" id="PF01734">
    <property type="entry name" value="Patatin"/>
    <property type="match status" value="1"/>
</dbReference>
<dbReference type="GO" id="GO:0046486">
    <property type="term" value="P:glycerolipid metabolic process"/>
    <property type="evidence" value="ECO:0007669"/>
    <property type="project" value="UniProtKB-ARBA"/>
</dbReference>
<evidence type="ECO:0000256" key="1">
    <source>
        <dbReference type="ARBA" id="ARBA00010240"/>
    </source>
</evidence>
<accession>A0A9N9ITC5</accession>
<dbReference type="PANTHER" id="PTHR32176:SF92">
    <property type="entry name" value="XYLOSE ISOMERASE"/>
    <property type="match status" value="1"/>
</dbReference>
<evidence type="ECO:0000256" key="2">
    <source>
        <dbReference type="ARBA" id="ARBA00023098"/>
    </source>
</evidence>
<feature type="non-terminal residue" evidence="5">
    <location>
        <position position="180"/>
    </location>
</feature>
<protein>
    <submittedName>
        <fullName evidence="5">6690_t:CDS:1</fullName>
    </submittedName>
</protein>
<evidence type="ECO:0000313" key="5">
    <source>
        <dbReference type="EMBL" id="CAG8748902.1"/>
    </source>
</evidence>
<evidence type="ECO:0000259" key="4">
    <source>
        <dbReference type="PROSITE" id="PS51635"/>
    </source>
</evidence>